<evidence type="ECO:0000256" key="7">
    <source>
        <dbReference type="ARBA" id="ARBA00022741"/>
    </source>
</evidence>
<dbReference type="GO" id="GO:0005524">
    <property type="term" value="F:ATP binding"/>
    <property type="evidence" value="ECO:0007669"/>
    <property type="project" value="UniProtKB-KW"/>
</dbReference>
<evidence type="ECO:0000256" key="5">
    <source>
        <dbReference type="ARBA" id="ARBA00022694"/>
    </source>
</evidence>
<dbReference type="Gene3D" id="3.40.50.300">
    <property type="entry name" value="P-loop containing nucleotide triphosphate hydrolases"/>
    <property type="match status" value="1"/>
</dbReference>
<evidence type="ECO:0000256" key="8">
    <source>
        <dbReference type="ARBA" id="ARBA00022840"/>
    </source>
</evidence>
<gene>
    <name evidence="11" type="ORF">A2264_03400</name>
</gene>
<evidence type="ECO:0000256" key="6">
    <source>
        <dbReference type="ARBA" id="ARBA00022723"/>
    </source>
</evidence>
<evidence type="ECO:0000313" key="12">
    <source>
        <dbReference type="Proteomes" id="UP000176614"/>
    </source>
</evidence>
<sequence length="140" mass="15990">MEIITNSAKETEKFAVKLAKKLVRGDVIALYGDLGSGKTTFTRYLVSALGLDSRVQSPTFVIARKYQNKETLVNHLDLYRLASLSEAQDLGLEQYLEDNSAITVIEWPELIDQLLPKKTIKIEFTYLDEFKRKINVQNLH</sequence>
<dbReference type="GO" id="GO:0005737">
    <property type="term" value="C:cytoplasm"/>
    <property type="evidence" value="ECO:0007669"/>
    <property type="project" value="UniProtKB-SubCell"/>
</dbReference>
<dbReference type="AlphaFoldDB" id="A0A1F4W0V1"/>
<dbReference type="GO" id="GO:0046872">
    <property type="term" value="F:metal ion binding"/>
    <property type="evidence" value="ECO:0007669"/>
    <property type="project" value="UniProtKB-KW"/>
</dbReference>
<keyword evidence="9" id="KW-0460">Magnesium</keyword>
<dbReference type="PANTHER" id="PTHR33540:SF2">
    <property type="entry name" value="TRNA THREONYLCARBAMOYLADENOSINE BIOSYNTHESIS PROTEIN TSAE"/>
    <property type="match status" value="1"/>
</dbReference>
<reference evidence="11 12" key="1">
    <citation type="journal article" date="2016" name="Nat. Commun.">
        <title>Thousands of microbial genomes shed light on interconnected biogeochemical processes in an aquifer system.</title>
        <authorList>
            <person name="Anantharaman K."/>
            <person name="Brown C.T."/>
            <person name="Hug L.A."/>
            <person name="Sharon I."/>
            <person name="Castelle C.J."/>
            <person name="Probst A.J."/>
            <person name="Thomas B.C."/>
            <person name="Singh A."/>
            <person name="Wilkins M.J."/>
            <person name="Karaoz U."/>
            <person name="Brodie E.L."/>
            <person name="Williams K.H."/>
            <person name="Hubbard S.S."/>
            <person name="Banfield J.F."/>
        </authorList>
    </citation>
    <scope>NUCLEOTIDE SEQUENCE [LARGE SCALE GENOMIC DNA]</scope>
</reference>
<accession>A0A1F4W0V1</accession>
<keyword evidence="7" id="KW-0547">Nucleotide-binding</keyword>
<evidence type="ECO:0000313" key="11">
    <source>
        <dbReference type="EMBL" id="OGC62898.1"/>
    </source>
</evidence>
<dbReference type="Pfam" id="PF02367">
    <property type="entry name" value="TsaE"/>
    <property type="match status" value="1"/>
</dbReference>
<dbReference type="GO" id="GO:0002949">
    <property type="term" value="P:tRNA threonylcarbamoyladenosine modification"/>
    <property type="evidence" value="ECO:0007669"/>
    <property type="project" value="InterPro"/>
</dbReference>
<evidence type="ECO:0000256" key="1">
    <source>
        <dbReference type="ARBA" id="ARBA00004496"/>
    </source>
</evidence>
<comment type="subcellular location">
    <subcellularLocation>
        <location evidence="1">Cytoplasm</location>
    </subcellularLocation>
</comment>
<dbReference type="InterPro" id="IPR003442">
    <property type="entry name" value="T6A_TsaE"/>
</dbReference>
<dbReference type="GO" id="GO:0016740">
    <property type="term" value="F:transferase activity"/>
    <property type="evidence" value="ECO:0007669"/>
    <property type="project" value="UniProtKB-KW"/>
</dbReference>
<comment type="similarity">
    <text evidence="2">Belongs to the TsaE family.</text>
</comment>
<name>A0A1F4W0V1_UNCKA</name>
<organism evidence="11 12">
    <name type="scientific">candidate division WWE3 bacterium RIFOXYA2_FULL_46_9</name>
    <dbReference type="NCBI Taxonomy" id="1802636"/>
    <lineage>
        <taxon>Bacteria</taxon>
        <taxon>Katanobacteria</taxon>
    </lineage>
</organism>
<keyword evidence="6" id="KW-0479">Metal-binding</keyword>
<keyword evidence="5" id="KW-0819">tRNA processing</keyword>
<dbReference type="InterPro" id="IPR027417">
    <property type="entry name" value="P-loop_NTPase"/>
</dbReference>
<evidence type="ECO:0000256" key="3">
    <source>
        <dbReference type="ARBA" id="ARBA00019010"/>
    </source>
</evidence>
<dbReference type="EMBL" id="MEVT01000011">
    <property type="protein sequence ID" value="OGC62898.1"/>
    <property type="molecule type" value="Genomic_DNA"/>
</dbReference>
<dbReference type="PANTHER" id="PTHR33540">
    <property type="entry name" value="TRNA THREONYLCARBAMOYLADENOSINE BIOSYNTHESIS PROTEIN TSAE"/>
    <property type="match status" value="1"/>
</dbReference>
<keyword evidence="8" id="KW-0067">ATP-binding</keyword>
<evidence type="ECO:0000256" key="9">
    <source>
        <dbReference type="ARBA" id="ARBA00022842"/>
    </source>
</evidence>
<protein>
    <recommendedName>
        <fullName evidence="3">tRNA threonylcarbamoyladenosine biosynthesis protein TsaE</fullName>
    </recommendedName>
    <alternativeName>
        <fullName evidence="10">t(6)A37 threonylcarbamoyladenosine biosynthesis protein TsaE</fullName>
    </alternativeName>
</protein>
<dbReference type="NCBIfam" id="TIGR00150">
    <property type="entry name" value="T6A_YjeE"/>
    <property type="match status" value="1"/>
</dbReference>
<keyword evidence="4" id="KW-0963">Cytoplasm</keyword>
<dbReference type="Proteomes" id="UP000176614">
    <property type="component" value="Unassembled WGS sequence"/>
</dbReference>
<evidence type="ECO:0000256" key="4">
    <source>
        <dbReference type="ARBA" id="ARBA00022490"/>
    </source>
</evidence>
<evidence type="ECO:0000256" key="2">
    <source>
        <dbReference type="ARBA" id="ARBA00007599"/>
    </source>
</evidence>
<comment type="caution">
    <text evidence="11">The sequence shown here is derived from an EMBL/GenBank/DDBJ whole genome shotgun (WGS) entry which is preliminary data.</text>
</comment>
<evidence type="ECO:0000256" key="10">
    <source>
        <dbReference type="ARBA" id="ARBA00032441"/>
    </source>
</evidence>
<keyword evidence="11" id="KW-0808">Transferase</keyword>
<dbReference type="SUPFAM" id="SSF52540">
    <property type="entry name" value="P-loop containing nucleoside triphosphate hydrolases"/>
    <property type="match status" value="1"/>
</dbReference>
<proteinExistence type="inferred from homology"/>